<dbReference type="eggNOG" id="ENOG502S67X">
    <property type="taxonomic scope" value="Eukaryota"/>
</dbReference>
<proteinExistence type="predicted"/>
<keyword evidence="4" id="KW-1185">Reference proteome</keyword>
<feature type="transmembrane region" description="Helical" evidence="2">
    <location>
        <begin position="59"/>
        <end position="81"/>
    </location>
</feature>
<dbReference type="PANTHER" id="PTHR35179">
    <property type="entry name" value="PROTEIN CBG02620"/>
    <property type="match status" value="1"/>
</dbReference>
<feature type="transmembrane region" description="Helical" evidence="2">
    <location>
        <begin position="20"/>
        <end position="39"/>
    </location>
</feature>
<feature type="region of interest" description="Disordered" evidence="1">
    <location>
        <begin position="244"/>
        <end position="263"/>
    </location>
</feature>
<reference evidence="3 4" key="1">
    <citation type="journal article" date="2013" name="BMC Genomics">
        <title>Genomics-driven discovery of the pneumocandin biosynthetic gene cluster in the fungus Glarea lozoyensis.</title>
        <authorList>
            <person name="Chen L."/>
            <person name="Yue Q."/>
            <person name="Zhang X."/>
            <person name="Xiang M."/>
            <person name="Wang C."/>
            <person name="Li S."/>
            <person name="Che Y."/>
            <person name="Ortiz-Lopez F.J."/>
            <person name="Bills G.F."/>
            <person name="Liu X."/>
            <person name="An Z."/>
        </authorList>
    </citation>
    <scope>NUCLEOTIDE SEQUENCE [LARGE SCALE GENOMIC DNA]</scope>
    <source>
        <strain evidence="4">ATCC 20868 / MF5171</strain>
    </source>
</reference>
<organism evidence="3 4">
    <name type="scientific">Glarea lozoyensis (strain ATCC 20868 / MF5171)</name>
    <dbReference type="NCBI Taxonomy" id="1116229"/>
    <lineage>
        <taxon>Eukaryota</taxon>
        <taxon>Fungi</taxon>
        <taxon>Dikarya</taxon>
        <taxon>Ascomycota</taxon>
        <taxon>Pezizomycotina</taxon>
        <taxon>Leotiomycetes</taxon>
        <taxon>Helotiales</taxon>
        <taxon>Helotiaceae</taxon>
        <taxon>Glarea</taxon>
    </lineage>
</organism>
<gene>
    <name evidence="3" type="ORF">GLAREA_01629</name>
</gene>
<keyword evidence="2" id="KW-1133">Transmembrane helix</keyword>
<dbReference type="RefSeq" id="XP_008087036.1">
    <property type="nucleotide sequence ID" value="XM_008088845.1"/>
</dbReference>
<evidence type="ECO:0000313" key="3">
    <source>
        <dbReference type="EMBL" id="EPE25717.1"/>
    </source>
</evidence>
<keyword evidence="2" id="KW-0812">Transmembrane</keyword>
<accession>S3CGV4</accession>
<dbReference type="EMBL" id="KE145371">
    <property type="protein sequence ID" value="EPE25717.1"/>
    <property type="molecule type" value="Genomic_DNA"/>
</dbReference>
<evidence type="ECO:0000256" key="2">
    <source>
        <dbReference type="SAM" id="Phobius"/>
    </source>
</evidence>
<protein>
    <submittedName>
        <fullName evidence="3">Uncharacterized protein</fullName>
    </submittedName>
</protein>
<keyword evidence="2" id="KW-0472">Membrane</keyword>
<evidence type="ECO:0000313" key="4">
    <source>
        <dbReference type="Proteomes" id="UP000016922"/>
    </source>
</evidence>
<dbReference type="GeneID" id="19460687"/>
<feature type="transmembrane region" description="Helical" evidence="2">
    <location>
        <begin position="101"/>
        <end position="119"/>
    </location>
</feature>
<dbReference type="PANTHER" id="PTHR35179:SF1">
    <property type="entry name" value="INTEGRAL MEMBRANE PROTEIN"/>
    <property type="match status" value="1"/>
</dbReference>
<dbReference type="KEGG" id="glz:GLAREA_01629"/>
<sequence>MLTFLGKDFVLQEVTKADLAFLFYFWILTCWALQVQFLLQIIINRIALLLPDHRKANRIKFAVALFITAINISVYCIWIPARLQISPRFERINNIWDRCEKVIYLVIDAALNFYFIFVIQKRLVSLGLKKYDRLVRFNKYIIALSLSMDVLIISMMSLNNSFVYMQFHPVAYIIKLNIEMAMADLIVEVYNNAHSHAGSAVASTTRPRTPEISKSSIYTKDSPQGASTRAFNFQRPVFNKPSTPIFGKRASAQSDSSGISRRKGSVSSSIELYAPKGNGIQAVNSGIGERMEVNMKQEVHVFVEDLEQGEASHRTRSIRSEVGDEGTLLGDRIERDGGVEQSEVMNHVGLKQGMGVHTTVWAPR</sequence>
<feature type="transmembrane region" description="Helical" evidence="2">
    <location>
        <begin position="140"/>
        <end position="158"/>
    </location>
</feature>
<dbReference type="HOGENOM" id="CLU_041445_0_1_1"/>
<evidence type="ECO:0000256" key="1">
    <source>
        <dbReference type="SAM" id="MobiDB-lite"/>
    </source>
</evidence>
<dbReference type="Proteomes" id="UP000016922">
    <property type="component" value="Unassembled WGS sequence"/>
</dbReference>
<name>S3CGV4_GLAL2</name>
<dbReference type="OrthoDB" id="3205825at2759"/>
<feature type="compositionally biased region" description="Polar residues" evidence="1">
    <location>
        <begin position="251"/>
        <end position="263"/>
    </location>
</feature>
<dbReference type="AlphaFoldDB" id="S3CGV4"/>